<feature type="compositionally biased region" description="Basic and acidic residues" evidence="1">
    <location>
        <begin position="60"/>
        <end position="69"/>
    </location>
</feature>
<evidence type="ECO:0000256" key="1">
    <source>
        <dbReference type="SAM" id="MobiDB-lite"/>
    </source>
</evidence>
<proteinExistence type="predicted"/>
<gene>
    <name evidence="2" type="ORF">SAMN06893097_106126</name>
</gene>
<name>A0A285EGJ2_9ACTN</name>
<reference evidence="2 3" key="1">
    <citation type="submission" date="2017-09" db="EMBL/GenBank/DDBJ databases">
        <authorList>
            <person name="Ehlers B."/>
            <person name="Leendertz F.H."/>
        </authorList>
    </citation>
    <scope>NUCLEOTIDE SEQUENCE [LARGE SCALE GENOMIC DNA]</scope>
    <source>
        <strain evidence="2 3">DSM 46844</strain>
    </source>
</reference>
<sequence length="69" mass="7687">MDDTLFHLVCTMLGYEPERVLSVRINPRQVVVTTADPAGELRSTTYRQSAGPVQAVLQRRSPDLSGETR</sequence>
<dbReference type="OrthoDB" id="5198454at2"/>
<evidence type="ECO:0000313" key="3">
    <source>
        <dbReference type="Proteomes" id="UP000219514"/>
    </source>
</evidence>
<organism evidence="2 3">
    <name type="scientific">Geodermatophilus sabuli</name>
    <dbReference type="NCBI Taxonomy" id="1564158"/>
    <lineage>
        <taxon>Bacteria</taxon>
        <taxon>Bacillati</taxon>
        <taxon>Actinomycetota</taxon>
        <taxon>Actinomycetes</taxon>
        <taxon>Geodermatophilales</taxon>
        <taxon>Geodermatophilaceae</taxon>
        <taxon>Geodermatophilus</taxon>
    </lineage>
</organism>
<dbReference type="EMBL" id="OBDO01000006">
    <property type="protein sequence ID" value="SNX97176.1"/>
    <property type="molecule type" value="Genomic_DNA"/>
</dbReference>
<dbReference type="RefSeq" id="WP_097207164.1">
    <property type="nucleotide sequence ID" value="NZ_JACHXB010000002.1"/>
</dbReference>
<dbReference type="Proteomes" id="UP000219514">
    <property type="component" value="Unassembled WGS sequence"/>
</dbReference>
<keyword evidence="3" id="KW-1185">Reference proteome</keyword>
<protein>
    <submittedName>
        <fullName evidence="2">Uncharacterized protein</fullName>
    </submittedName>
</protein>
<evidence type="ECO:0000313" key="2">
    <source>
        <dbReference type="EMBL" id="SNX97176.1"/>
    </source>
</evidence>
<feature type="region of interest" description="Disordered" evidence="1">
    <location>
        <begin position="46"/>
        <end position="69"/>
    </location>
</feature>
<dbReference type="AlphaFoldDB" id="A0A285EGJ2"/>
<accession>A0A285EGJ2</accession>